<dbReference type="AlphaFoldDB" id="A0A7W9CWU8"/>
<evidence type="ECO:0000313" key="2">
    <source>
        <dbReference type="Proteomes" id="UP000528824"/>
    </source>
</evidence>
<keyword evidence="2" id="KW-1185">Reference proteome</keyword>
<protein>
    <submittedName>
        <fullName evidence="1">Uncharacterized protein</fullName>
    </submittedName>
</protein>
<sequence>MRIVILALGIAATISSEAPTAEPDHWQKMYLSCLSADVIVNAHRSCIPPSDLFVAAESECKGSLRLADQEIEMRHALDGAKRLARTEAWRSEVEEYRKRVIAMAVEVQINKRHCP</sequence>
<accession>A0A7W9CWU8</accession>
<dbReference type="RefSeq" id="WP_183918811.1">
    <property type="nucleotide sequence ID" value="NZ_JACHBB010000009.1"/>
</dbReference>
<gene>
    <name evidence="1" type="ORF">GGI59_004505</name>
</gene>
<evidence type="ECO:0000313" key="1">
    <source>
        <dbReference type="EMBL" id="MBB5562815.1"/>
    </source>
</evidence>
<dbReference type="EMBL" id="JACHBC010000010">
    <property type="protein sequence ID" value="MBB5562815.1"/>
    <property type="molecule type" value="Genomic_DNA"/>
</dbReference>
<name>A0A7W9CWU8_9HYPH</name>
<comment type="caution">
    <text evidence="1">The sequence shown here is derived from an EMBL/GenBank/DDBJ whole genome shotgun (WGS) entry which is preliminary data.</text>
</comment>
<organism evidence="1 2">
    <name type="scientific">Rhizobium lentis</name>
    <dbReference type="NCBI Taxonomy" id="1138194"/>
    <lineage>
        <taxon>Bacteria</taxon>
        <taxon>Pseudomonadati</taxon>
        <taxon>Pseudomonadota</taxon>
        <taxon>Alphaproteobacteria</taxon>
        <taxon>Hyphomicrobiales</taxon>
        <taxon>Rhizobiaceae</taxon>
        <taxon>Rhizobium/Agrobacterium group</taxon>
        <taxon>Rhizobium</taxon>
    </lineage>
</organism>
<proteinExistence type="predicted"/>
<reference evidence="1 2" key="1">
    <citation type="submission" date="2020-08" db="EMBL/GenBank/DDBJ databases">
        <title>Genomic Encyclopedia of Type Strains, Phase IV (KMG-V): Genome sequencing to study the core and pangenomes of soil and plant-associated prokaryotes.</title>
        <authorList>
            <person name="Whitman W."/>
        </authorList>
    </citation>
    <scope>NUCLEOTIDE SEQUENCE [LARGE SCALE GENOMIC DNA]</scope>
    <source>
        <strain evidence="1 2">SEMIA 4034</strain>
    </source>
</reference>
<dbReference type="Proteomes" id="UP000528824">
    <property type="component" value="Unassembled WGS sequence"/>
</dbReference>